<evidence type="ECO:0000256" key="6">
    <source>
        <dbReference type="ARBA" id="ARBA00022840"/>
    </source>
</evidence>
<dbReference type="Pfam" id="PF00005">
    <property type="entry name" value="ABC_tran"/>
    <property type="match status" value="2"/>
</dbReference>
<evidence type="ECO:0000256" key="8">
    <source>
        <dbReference type="ARBA" id="ARBA00023136"/>
    </source>
</evidence>
<dbReference type="GO" id="GO:0016887">
    <property type="term" value="F:ATP hydrolysis activity"/>
    <property type="evidence" value="ECO:0007669"/>
    <property type="project" value="InterPro"/>
</dbReference>
<evidence type="ECO:0000256" key="9">
    <source>
        <dbReference type="RuleBase" id="RU363032"/>
    </source>
</evidence>
<comment type="subcellular location">
    <subcellularLocation>
        <location evidence="9">Cell membrane</location>
        <topology evidence="9">Multi-pass membrane protein</topology>
    </subcellularLocation>
    <subcellularLocation>
        <location evidence="1">Membrane</location>
        <topology evidence="1">Multi-pass membrane protein</topology>
    </subcellularLocation>
</comment>
<evidence type="ECO:0000256" key="5">
    <source>
        <dbReference type="ARBA" id="ARBA00022741"/>
    </source>
</evidence>
<keyword evidence="5" id="KW-0547">Nucleotide-binding</keyword>
<proteinExistence type="inferred from homology"/>
<comment type="similarity">
    <text evidence="2">Belongs to the ABC transporter superfamily.</text>
</comment>
<dbReference type="InterPro" id="IPR050319">
    <property type="entry name" value="ABC_transp_ATP-bind"/>
</dbReference>
<dbReference type="PROSITE" id="PS50893">
    <property type="entry name" value="ABC_TRANSPORTER_2"/>
    <property type="match status" value="2"/>
</dbReference>
<dbReference type="Proteomes" id="UP000598146">
    <property type="component" value="Unassembled WGS sequence"/>
</dbReference>
<dbReference type="GO" id="GO:0005886">
    <property type="term" value="C:plasma membrane"/>
    <property type="evidence" value="ECO:0007669"/>
    <property type="project" value="UniProtKB-SubCell"/>
</dbReference>
<evidence type="ECO:0000259" key="11">
    <source>
        <dbReference type="PROSITE" id="PS50928"/>
    </source>
</evidence>
<dbReference type="AlphaFoldDB" id="A0A931CI80"/>
<dbReference type="SMART" id="SM00382">
    <property type="entry name" value="AAA"/>
    <property type="match status" value="2"/>
</dbReference>
<dbReference type="InterPro" id="IPR000515">
    <property type="entry name" value="MetI-like"/>
</dbReference>
<dbReference type="SUPFAM" id="SSF52540">
    <property type="entry name" value="P-loop containing nucleoside triphosphate hydrolases"/>
    <property type="match status" value="2"/>
</dbReference>
<feature type="domain" description="ABC transporter" evidence="10">
    <location>
        <begin position="279"/>
        <end position="519"/>
    </location>
</feature>
<keyword evidence="8 9" id="KW-0472">Membrane</keyword>
<feature type="domain" description="ABC transporter" evidence="10">
    <location>
        <begin position="537"/>
        <end position="780"/>
    </location>
</feature>
<dbReference type="InterPro" id="IPR027417">
    <property type="entry name" value="P-loop_NTPase"/>
</dbReference>
<dbReference type="InterPro" id="IPR003439">
    <property type="entry name" value="ABC_transporter-like_ATP-bd"/>
</dbReference>
<dbReference type="Gene3D" id="3.40.50.300">
    <property type="entry name" value="P-loop containing nucleotide triphosphate hydrolases"/>
    <property type="match status" value="2"/>
</dbReference>
<evidence type="ECO:0000256" key="2">
    <source>
        <dbReference type="ARBA" id="ARBA00005417"/>
    </source>
</evidence>
<organism evidence="12 13">
    <name type="scientific">Actinoplanes aureus</name>
    <dbReference type="NCBI Taxonomy" id="2792083"/>
    <lineage>
        <taxon>Bacteria</taxon>
        <taxon>Bacillati</taxon>
        <taxon>Actinomycetota</taxon>
        <taxon>Actinomycetes</taxon>
        <taxon>Micromonosporales</taxon>
        <taxon>Micromonosporaceae</taxon>
        <taxon>Actinoplanes</taxon>
    </lineage>
</organism>
<dbReference type="RefSeq" id="WP_196418420.1">
    <property type="nucleotide sequence ID" value="NZ_JADQTO010000022.1"/>
</dbReference>
<dbReference type="PROSITE" id="PS50928">
    <property type="entry name" value="ABC_TM1"/>
    <property type="match status" value="1"/>
</dbReference>
<dbReference type="InterPro" id="IPR035906">
    <property type="entry name" value="MetI-like_sf"/>
</dbReference>
<evidence type="ECO:0000256" key="7">
    <source>
        <dbReference type="ARBA" id="ARBA00022989"/>
    </source>
</evidence>
<feature type="transmembrane region" description="Helical" evidence="9">
    <location>
        <begin position="187"/>
        <end position="208"/>
    </location>
</feature>
<accession>A0A931CI80</accession>
<dbReference type="Gene3D" id="1.10.3720.10">
    <property type="entry name" value="MetI-like"/>
    <property type="match status" value="1"/>
</dbReference>
<sequence length="791" mass="83615">MNRPARTVLGALLLTVPLLLAVLGPVFAGSPNVRGAPFTTDGLLGTDFVGRDVVHQVLLGGRSIVLVAVTATLLAYLVGVPVGMLASTSRRRWLDELLMRPLDLVLAVPSLLLFILLAATAPPGPATLIGVVALIAAPEIARITRAAALPLAHGPAMEAMRLHRETWSRRAIGYVGYGIRRVLLADAGVRFIGAVYLVATASFLGIGVAPDAADWAVMVDRNRTGLFLQPWSVVVPAVLIIALAVGFNLVTDRMLTRKPVSTAPPAPARPQSASTGAVAQVANVSATAGDRAVLTGVNLEVAAGQLLAIVGRSGSGKSTLGRTLLGETTPGITWSGDISVAGHIVSEGTPAPPGTVGYVPQQPSAALNPVRRIGAVLKELTRRHSAGSDRRARRQAVTEVLTRVSLPSDRAFLRRFPHQLSGGQQQRLVIAHALLCRAVLLIADEPTTGQDAITRNDVADELGRLAHDGIAVVLLSHDLELVRSIADDVLVLQDGNTIEHGPATEVLATPRHQHTQALTTTPPAPARTAATGGPPLLRIAGLSAAHRDNDRTRTVLHHLDLTVPAGQSLAVVGRSGSGKTTLARCIAGLHTAHGGTVTLDDQPLHPRLDRRHRHQLAAVQYVFQDARASFNPYRPVLDQILRAAQRLTDASPDAARRAALDLIERVGLTEGIASHRPDRLSGGELHRAALARALITGPRLLICDEITAGLDGITQHRVLDLLDDLRRGLDVAVIVISHDRDVVTRAADHIVVLDDGHIVEQGPAADLLNRPRHSQTRALLHTEPASAAPHP</sequence>
<evidence type="ECO:0000256" key="1">
    <source>
        <dbReference type="ARBA" id="ARBA00004141"/>
    </source>
</evidence>
<comment type="similarity">
    <text evidence="9">Belongs to the binding-protein-dependent transport system permease family.</text>
</comment>
<dbReference type="GO" id="GO:0055085">
    <property type="term" value="P:transmembrane transport"/>
    <property type="evidence" value="ECO:0007669"/>
    <property type="project" value="InterPro"/>
</dbReference>
<dbReference type="PANTHER" id="PTHR43776:SF7">
    <property type="entry name" value="D,D-DIPEPTIDE TRANSPORT ATP-BINDING PROTEIN DDPF-RELATED"/>
    <property type="match status" value="1"/>
</dbReference>
<dbReference type="Pfam" id="PF00528">
    <property type="entry name" value="BPD_transp_1"/>
    <property type="match status" value="1"/>
</dbReference>
<keyword evidence="6 12" id="KW-0067">ATP-binding</keyword>
<keyword evidence="3 9" id="KW-0813">Transport</keyword>
<dbReference type="InterPro" id="IPR003593">
    <property type="entry name" value="AAA+_ATPase"/>
</dbReference>
<evidence type="ECO:0000313" key="12">
    <source>
        <dbReference type="EMBL" id="MBG0566643.1"/>
    </source>
</evidence>
<name>A0A931CI80_9ACTN</name>
<feature type="domain" description="ABC transmembrane type-1" evidence="11">
    <location>
        <begin position="61"/>
        <end position="251"/>
    </location>
</feature>
<reference evidence="12" key="1">
    <citation type="submission" date="2020-11" db="EMBL/GenBank/DDBJ databases">
        <title>Isolation and identification of active actinomycetes.</title>
        <authorList>
            <person name="Sun X."/>
        </authorList>
    </citation>
    <scope>NUCLEOTIDE SEQUENCE</scope>
    <source>
        <strain evidence="12">NEAU-A11</strain>
    </source>
</reference>
<keyword evidence="4 9" id="KW-0812">Transmembrane</keyword>
<evidence type="ECO:0000256" key="3">
    <source>
        <dbReference type="ARBA" id="ARBA00022448"/>
    </source>
</evidence>
<evidence type="ECO:0000313" key="13">
    <source>
        <dbReference type="Proteomes" id="UP000598146"/>
    </source>
</evidence>
<feature type="transmembrane region" description="Helical" evidence="9">
    <location>
        <begin position="228"/>
        <end position="250"/>
    </location>
</feature>
<dbReference type="CDD" id="cd03257">
    <property type="entry name" value="ABC_NikE_OppD_transporters"/>
    <property type="match status" value="2"/>
</dbReference>
<feature type="transmembrane region" description="Helical" evidence="9">
    <location>
        <begin position="97"/>
        <end position="118"/>
    </location>
</feature>
<keyword evidence="13" id="KW-1185">Reference proteome</keyword>
<protein>
    <submittedName>
        <fullName evidence="12">ATP-binding cassette domain-containing protein</fullName>
    </submittedName>
</protein>
<comment type="caution">
    <text evidence="12">The sequence shown here is derived from an EMBL/GenBank/DDBJ whole genome shotgun (WGS) entry which is preliminary data.</text>
</comment>
<keyword evidence="7 9" id="KW-1133">Transmembrane helix</keyword>
<dbReference type="PANTHER" id="PTHR43776">
    <property type="entry name" value="TRANSPORT ATP-BINDING PROTEIN"/>
    <property type="match status" value="1"/>
</dbReference>
<dbReference type="GO" id="GO:0005524">
    <property type="term" value="F:ATP binding"/>
    <property type="evidence" value="ECO:0007669"/>
    <property type="project" value="UniProtKB-KW"/>
</dbReference>
<gene>
    <name evidence="12" type="ORF">I4J89_34875</name>
</gene>
<feature type="transmembrane region" description="Helical" evidence="9">
    <location>
        <begin position="59"/>
        <end position="85"/>
    </location>
</feature>
<dbReference type="SUPFAM" id="SSF161098">
    <property type="entry name" value="MetI-like"/>
    <property type="match status" value="1"/>
</dbReference>
<evidence type="ECO:0000259" key="10">
    <source>
        <dbReference type="PROSITE" id="PS50893"/>
    </source>
</evidence>
<dbReference type="EMBL" id="JADQTO010000022">
    <property type="protein sequence ID" value="MBG0566643.1"/>
    <property type="molecule type" value="Genomic_DNA"/>
</dbReference>
<evidence type="ECO:0000256" key="4">
    <source>
        <dbReference type="ARBA" id="ARBA00022692"/>
    </source>
</evidence>